<evidence type="ECO:0000313" key="1">
    <source>
        <dbReference type="EMBL" id="EKN09462.1"/>
    </source>
</evidence>
<reference evidence="3 5" key="1">
    <citation type="submission" date="2012-02" db="EMBL/GenBank/DDBJ databases">
        <title>The Genome Sequence of Parabacteroides goldsteinii CL02T12C30.</title>
        <authorList>
            <consortium name="The Broad Institute Genome Sequencing Platform"/>
            <person name="Earl A."/>
            <person name="Ward D."/>
            <person name="Feldgarden M."/>
            <person name="Gevers D."/>
            <person name="Zitomersky N.L."/>
            <person name="Coyne M.J."/>
            <person name="Comstock L.E."/>
            <person name="Young S.K."/>
            <person name="Zeng Q."/>
            <person name="Gargeya S."/>
            <person name="Fitzgerald M."/>
            <person name="Haas B."/>
            <person name="Abouelleil A."/>
            <person name="Alvarado L."/>
            <person name="Arachchi H.M."/>
            <person name="Berlin A."/>
            <person name="Chapman S.B."/>
            <person name="Gearin G."/>
            <person name="Goldberg J."/>
            <person name="Griggs A."/>
            <person name="Gujja S."/>
            <person name="Hansen M."/>
            <person name="Heiman D."/>
            <person name="Howarth C."/>
            <person name="Larimer J."/>
            <person name="Lui A."/>
            <person name="MacDonald P.J.P."/>
            <person name="McCowen C."/>
            <person name="Montmayeur A."/>
            <person name="Murphy C."/>
            <person name="Neiman D."/>
            <person name="Pearson M."/>
            <person name="Priest M."/>
            <person name="Roberts A."/>
            <person name="Saif S."/>
            <person name="Shea T."/>
            <person name="Sisk P."/>
            <person name="Stolte C."/>
            <person name="Sykes S."/>
            <person name="Wortman J."/>
            <person name="Nusbaum C."/>
            <person name="Birren B."/>
        </authorList>
    </citation>
    <scope>NUCLEOTIDE SEQUENCE [LARGE SCALE GENOMIC DNA]</scope>
    <source>
        <strain evidence="3 5">CL02T12C30</strain>
    </source>
</reference>
<dbReference type="HOGENOM" id="CLU_1276615_0_0_10"/>
<dbReference type="EMBL" id="AGZO01000012">
    <property type="protein sequence ID" value="EKN17600.1"/>
    <property type="molecule type" value="Genomic_DNA"/>
</dbReference>
<comment type="caution">
    <text evidence="3">The sequence shown here is derived from an EMBL/GenBank/DDBJ whole genome shotgun (WGS) entry which is preliminary data.</text>
</comment>
<proteinExistence type="predicted"/>
<evidence type="ECO:0000313" key="3">
    <source>
        <dbReference type="EMBL" id="EKN15037.1"/>
    </source>
</evidence>
<dbReference type="Proteomes" id="UP000006330">
    <property type="component" value="Unassembled WGS sequence"/>
</dbReference>
<evidence type="ECO:0000313" key="4">
    <source>
        <dbReference type="EMBL" id="EKN17600.1"/>
    </source>
</evidence>
<name>K5YMF6_9BACT</name>
<dbReference type="EMBL" id="AGZO01000031">
    <property type="protein sequence ID" value="EKN09462.1"/>
    <property type="molecule type" value="Genomic_DNA"/>
</dbReference>
<protein>
    <submittedName>
        <fullName evidence="3">Uncharacterized protein</fullName>
    </submittedName>
</protein>
<dbReference type="AlphaFoldDB" id="K5YMF6"/>
<dbReference type="EMBL" id="AGZO01000017">
    <property type="protein sequence ID" value="EKN15037.1"/>
    <property type="molecule type" value="Genomic_DNA"/>
</dbReference>
<sequence>MNSLPNDWYVTLVNPKNGEPGENMTIGRFTELFLNNNKIWTENNDGPSSNLYAGIARKLDAIEISENEDLNSYIKEGCYRCPLVDVVNTLTNCPTKAAFALIVHRTTASGYTQRLEVFNPNHYQIFYRTFYNGIWGEWREISFAATVSKTSNALTETVVEEVPVSADTPMTLQEDGQPVPTMRTVERYKYSIQKMAEMILFLREELDELKGGAGKE</sequence>
<evidence type="ECO:0000313" key="5">
    <source>
        <dbReference type="Proteomes" id="UP000006330"/>
    </source>
</evidence>
<gene>
    <name evidence="4" type="ORF">HMPREF1076_01344</name>
    <name evidence="3" type="ORF">HMPREF1076_02374</name>
    <name evidence="2" type="ORF">HMPREF1076_04092</name>
    <name evidence="1" type="ORF">HMPREF1076_04491</name>
</gene>
<accession>K5YMF6</accession>
<organism evidence="3 5">
    <name type="scientific">Parabacteroides goldsteinii CL02T12C30</name>
    <dbReference type="NCBI Taxonomy" id="999418"/>
    <lineage>
        <taxon>Bacteria</taxon>
        <taxon>Pseudomonadati</taxon>
        <taxon>Bacteroidota</taxon>
        <taxon>Bacteroidia</taxon>
        <taxon>Bacteroidales</taxon>
        <taxon>Tannerellaceae</taxon>
        <taxon>Parabacteroides</taxon>
    </lineage>
</organism>
<dbReference type="PATRIC" id="fig|999418.3.peg.1363"/>
<dbReference type="EMBL" id="AGZO01000029">
    <property type="protein sequence ID" value="EKN09845.1"/>
    <property type="molecule type" value="Genomic_DNA"/>
</dbReference>
<dbReference type="CDD" id="cd19958">
    <property type="entry name" value="pyocin_knob"/>
    <property type="match status" value="1"/>
</dbReference>
<evidence type="ECO:0000313" key="2">
    <source>
        <dbReference type="EMBL" id="EKN09845.1"/>
    </source>
</evidence>